<gene>
    <name evidence="2" type="ORF">FJY68_06695</name>
</gene>
<accession>A0A938BPU9</accession>
<keyword evidence="2" id="KW-0489">Methyltransferase</keyword>
<dbReference type="GO" id="GO:0008168">
    <property type="term" value="F:methyltransferase activity"/>
    <property type="evidence" value="ECO:0007669"/>
    <property type="project" value="UniProtKB-KW"/>
</dbReference>
<evidence type="ECO:0000313" key="2">
    <source>
        <dbReference type="EMBL" id="MBM3331526.1"/>
    </source>
</evidence>
<proteinExistence type="predicted"/>
<dbReference type="InterPro" id="IPR029063">
    <property type="entry name" value="SAM-dependent_MTases_sf"/>
</dbReference>
<sequence length="358" mass="40668">MRRTRSPRGERPLLLKPDPGSSASAVKRVLDVDGCQRRAMAGQRISFLRTIRNASQMYLKHLRYTDREVQMYRRRFEMLRDLLAFSTGKSVSGVRVLEVGCGQRAVLPLLFAANGAEASAVDVEIPTYQLGFLRFFEVLRRNGLHRAIKGLLRHTLFDRRFFSTLALQCGVNLDPFPALDVEVMDAAGAGLPGERFDMVFSFHVLEHVVDVEPAVRNMNSALKSDGIGFVVIHLFPSLSGGHCMDWQYALDPTCPQWGIPADVPPWDHLRDNSYPADSYLNRLRLTDYRRFFHKETEVVAEERTSEGVDLLSLAPRELLTEYSREDLTTAFVSFTFRKKQDADLRPPRPVPTKDQHCA</sequence>
<dbReference type="Proteomes" id="UP000779900">
    <property type="component" value="Unassembled WGS sequence"/>
</dbReference>
<dbReference type="GO" id="GO:0032259">
    <property type="term" value="P:methylation"/>
    <property type="evidence" value="ECO:0007669"/>
    <property type="project" value="UniProtKB-KW"/>
</dbReference>
<evidence type="ECO:0000256" key="1">
    <source>
        <dbReference type="SAM" id="MobiDB-lite"/>
    </source>
</evidence>
<dbReference type="EMBL" id="VGIR01000033">
    <property type="protein sequence ID" value="MBM3331526.1"/>
    <property type="molecule type" value="Genomic_DNA"/>
</dbReference>
<protein>
    <submittedName>
        <fullName evidence="2">Class I SAM-dependent methyltransferase</fullName>
    </submittedName>
</protein>
<dbReference type="SUPFAM" id="SSF53335">
    <property type="entry name" value="S-adenosyl-L-methionine-dependent methyltransferases"/>
    <property type="match status" value="1"/>
</dbReference>
<reference evidence="2" key="1">
    <citation type="submission" date="2019-03" db="EMBL/GenBank/DDBJ databases">
        <title>Lake Tanganyika Metagenome-Assembled Genomes (MAGs).</title>
        <authorList>
            <person name="Tran P."/>
        </authorList>
    </citation>
    <scope>NUCLEOTIDE SEQUENCE</scope>
    <source>
        <strain evidence="2">K_DeepCast_150m_m2_040</strain>
    </source>
</reference>
<organism evidence="2 3">
    <name type="scientific">candidate division WOR-3 bacterium</name>
    <dbReference type="NCBI Taxonomy" id="2052148"/>
    <lineage>
        <taxon>Bacteria</taxon>
        <taxon>Bacteria division WOR-3</taxon>
    </lineage>
</organism>
<dbReference type="Pfam" id="PF13489">
    <property type="entry name" value="Methyltransf_23"/>
    <property type="match status" value="1"/>
</dbReference>
<evidence type="ECO:0000313" key="3">
    <source>
        <dbReference type="Proteomes" id="UP000779900"/>
    </source>
</evidence>
<feature type="region of interest" description="Disordered" evidence="1">
    <location>
        <begin position="1"/>
        <end position="22"/>
    </location>
</feature>
<dbReference type="Gene3D" id="3.40.50.150">
    <property type="entry name" value="Vaccinia Virus protein VP39"/>
    <property type="match status" value="1"/>
</dbReference>
<keyword evidence="2" id="KW-0808">Transferase</keyword>
<dbReference type="AlphaFoldDB" id="A0A938BPU9"/>
<comment type="caution">
    <text evidence="2">The sequence shown here is derived from an EMBL/GenBank/DDBJ whole genome shotgun (WGS) entry which is preliminary data.</text>
</comment>
<name>A0A938BPU9_UNCW3</name>